<sequence>MQFNTNGVFLHQCLIDQLVVHSDGTVFPSVSSAGILHGAGLWQLPKQLYLPTEEKSCRAPNSHLKYVWKMLQSLGRPELHMALEVTLVSGSGQEHAGCLLLTSEVLFVVSLSEDTQQQAFPITEVVCQQEPGQGGQLSLTLQQQTVASDTEVRLPVTDCTWCNRVY</sequence>
<dbReference type="Proteomes" id="UP000504611">
    <property type="component" value="Unplaced"/>
</dbReference>
<dbReference type="PANTHER" id="PTHR12517">
    <property type="entry name" value="VACUOLAR PROTEIN SORTING-ASSOCIATED PROTEIN 13B"/>
    <property type="match status" value="1"/>
</dbReference>
<protein>
    <submittedName>
        <fullName evidence="2">Vacuolar protein sorting-associated protein 13B-like</fullName>
    </submittedName>
</protein>
<feature type="non-terminal residue" evidence="2">
    <location>
        <position position="166"/>
    </location>
</feature>
<reference evidence="2" key="1">
    <citation type="submission" date="2025-08" db="UniProtKB">
        <authorList>
            <consortium name="RefSeq"/>
        </authorList>
    </citation>
    <scope>IDENTIFICATION</scope>
    <source>
        <tissue evidence="2">Muscle</tissue>
    </source>
</reference>
<dbReference type="OrthoDB" id="445152at2759"/>
<evidence type="ECO:0000313" key="2">
    <source>
        <dbReference type="RefSeq" id="XP_010790366.1"/>
    </source>
</evidence>
<evidence type="ECO:0000313" key="1">
    <source>
        <dbReference type="Proteomes" id="UP000504611"/>
    </source>
</evidence>
<dbReference type="GeneID" id="104963472"/>
<dbReference type="InterPro" id="IPR039782">
    <property type="entry name" value="VPS13B"/>
</dbReference>
<organism evidence="1 2">
    <name type="scientific">Notothenia coriiceps</name>
    <name type="common">black rockcod</name>
    <dbReference type="NCBI Taxonomy" id="8208"/>
    <lineage>
        <taxon>Eukaryota</taxon>
        <taxon>Metazoa</taxon>
        <taxon>Chordata</taxon>
        <taxon>Craniata</taxon>
        <taxon>Vertebrata</taxon>
        <taxon>Euteleostomi</taxon>
        <taxon>Actinopterygii</taxon>
        <taxon>Neopterygii</taxon>
        <taxon>Teleostei</taxon>
        <taxon>Neoteleostei</taxon>
        <taxon>Acanthomorphata</taxon>
        <taxon>Eupercaria</taxon>
        <taxon>Perciformes</taxon>
        <taxon>Notothenioidei</taxon>
        <taxon>Nototheniidae</taxon>
        <taxon>Notothenia</taxon>
    </lineage>
</organism>
<dbReference type="KEGG" id="ncc:104963472"/>
<accession>A0A6I9PYS8</accession>
<name>A0A6I9PYS8_9TELE</name>
<keyword evidence="1" id="KW-1185">Reference proteome</keyword>
<dbReference type="RefSeq" id="XP_010790366.1">
    <property type="nucleotide sequence ID" value="XM_010792064.1"/>
</dbReference>
<gene>
    <name evidence="2" type="primary">LOC104963472</name>
</gene>
<dbReference type="AlphaFoldDB" id="A0A6I9PYS8"/>
<proteinExistence type="predicted"/>
<dbReference type="PANTHER" id="PTHR12517:SF0">
    <property type="entry name" value="INTERMEMBRANE LIPID TRANSFER PROTEIN VPS13B"/>
    <property type="match status" value="1"/>
</dbReference>